<keyword evidence="1" id="KW-0175">Coiled coil</keyword>
<proteinExistence type="predicted"/>
<dbReference type="CDD" id="cd15841">
    <property type="entry name" value="SNARE_Qc"/>
    <property type="match status" value="1"/>
</dbReference>
<dbReference type="InterPro" id="IPR031529">
    <property type="entry name" value="IHO1"/>
</dbReference>
<evidence type="ECO:0000256" key="1">
    <source>
        <dbReference type="SAM" id="Coils"/>
    </source>
</evidence>
<evidence type="ECO:0000313" key="4">
    <source>
        <dbReference type="Proteomes" id="UP001557470"/>
    </source>
</evidence>
<feature type="compositionally biased region" description="Polar residues" evidence="2">
    <location>
        <begin position="302"/>
        <end position="313"/>
    </location>
</feature>
<dbReference type="PANTHER" id="PTHR35662:SF1">
    <property type="entry name" value="INTERACTOR OF HORMAD1 PROTEIN 1"/>
    <property type="match status" value="1"/>
</dbReference>
<feature type="region of interest" description="Disordered" evidence="2">
    <location>
        <begin position="290"/>
        <end position="330"/>
    </location>
</feature>
<organism evidence="3 4">
    <name type="scientific">Umbra pygmaea</name>
    <name type="common">Eastern mudminnow</name>
    <dbReference type="NCBI Taxonomy" id="75934"/>
    <lineage>
        <taxon>Eukaryota</taxon>
        <taxon>Metazoa</taxon>
        <taxon>Chordata</taxon>
        <taxon>Craniata</taxon>
        <taxon>Vertebrata</taxon>
        <taxon>Euteleostomi</taxon>
        <taxon>Actinopterygii</taxon>
        <taxon>Neopterygii</taxon>
        <taxon>Teleostei</taxon>
        <taxon>Protacanthopterygii</taxon>
        <taxon>Esociformes</taxon>
        <taxon>Umbridae</taxon>
        <taxon>Umbra</taxon>
    </lineage>
</organism>
<dbReference type="AlphaFoldDB" id="A0ABD0WN49"/>
<protein>
    <submittedName>
        <fullName evidence="3">Uncharacterized protein</fullName>
    </submittedName>
</protein>
<sequence length="330" mass="36664">MTTMNPNIWNIKDILSIPTGSSGPKINPRNGATSDYSSLTDSQFLFGSQFWPENTQGTSQDKGISNRTSGSSQSQEANEPKLVSSYHTKPFLFGDGKDKVKAQCFSSGSAVGILDRFEEEKNKARDKFKSDVLTPGFLLDNLENIKNTVNNIDQSITTGKKELADFAKTLQENIASVQAGFAEKFVAMQNELNSQNQMLKEMEDRVTKTGVAVTALTSLIQEGLQQNMEVLRQEQSQAQRMLGKLLTHPDSLVSQRRFEQQPIPVRLTDGTVQTSPGLVERFCLVSEEKRQRRLRDMPPEQPGTTETALQEQTEGFDATAEEWCTGQGLE</sequence>
<feature type="compositionally biased region" description="Polar residues" evidence="2">
    <location>
        <begin position="50"/>
        <end position="77"/>
    </location>
</feature>
<dbReference type="Pfam" id="PF15771">
    <property type="entry name" value="IHO1"/>
    <property type="match status" value="1"/>
</dbReference>
<dbReference type="Proteomes" id="UP001557470">
    <property type="component" value="Unassembled WGS sequence"/>
</dbReference>
<feature type="coiled-coil region" evidence="1">
    <location>
        <begin position="185"/>
        <end position="241"/>
    </location>
</feature>
<dbReference type="EMBL" id="JAGEUA010000005">
    <property type="protein sequence ID" value="KAL0978172.1"/>
    <property type="molecule type" value="Genomic_DNA"/>
</dbReference>
<reference evidence="3 4" key="1">
    <citation type="submission" date="2024-06" db="EMBL/GenBank/DDBJ databases">
        <authorList>
            <person name="Pan Q."/>
            <person name="Wen M."/>
            <person name="Jouanno E."/>
            <person name="Zahm M."/>
            <person name="Klopp C."/>
            <person name="Cabau C."/>
            <person name="Louis A."/>
            <person name="Berthelot C."/>
            <person name="Parey E."/>
            <person name="Roest Crollius H."/>
            <person name="Montfort J."/>
            <person name="Robinson-Rechavi M."/>
            <person name="Bouchez O."/>
            <person name="Lampietro C."/>
            <person name="Lopez Roques C."/>
            <person name="Donnadieu C."/>
            <person name="Postlethwait J."/>
            <person name="Bobe J."/>
            <person name="Verreycken H."/>
            <person name="Guiguen Y."/>
        </authorList>
    </citation>
    <scope>NUCLEOTIDE SEQUENCE [LARGE SCALE GENOMIC DNA]</scope>
    <source>
        <strain evidence="3">Up_M1</strain>
        <tissue evidence="3">Testis</tissue>
    </source>
</reference>
<dbReference type="PANTHER" id="PTHR35662">
    <property type="entry name" value="INTERACTOR OF HORMAD1 PROTEIN 1"/>
    <property type="match status" value="1"/>
</dbReference>
<evidence type="ECO:0000313" key="3">
    <source>
        <dbReference type="EMBL" id="KAL0978172.1"/>
    </source>
</evidence>
<feature type="region of interest" description="Disordered" evidence="2">
    <location>
        <begin position="50"/>
        <end position="82"/>
    </location>
</feature>
<gene>
    <name evidence="3" type="ORF">UPYG_G00167000</name>
</gene>
<keyword evidence="4" id="KW-1185">Reference proteome</keyword>
<name>A0ABD0WN49_UMBPY</name>
<comment type="caution">
    <text evidence="3">The sequence shown here is derived from an EMBL/GenBank/DDBJ whole genome shotgun (WGS) entry which is preliminary data.</text>
</comment>
<accession>A0ABD0WN49</accession>
<evidence type="ECO:0000256" key="2">
    <source>
        <dbReference type="SAM" id="MobiDB-lite"/>
    </source>
</evidence>